<feature type="compositionally biased region" description="Basic and acidic residues" evidence="1">
    <location>
        <begin position="179"/>
        <end position="189"/>
    </location>
</feature>
<dbReference type="VEuPathDB" id="FungiDB:ACJ73_00063"/>
<feature type="compositionally biased region" description="Polar residues" evidence="1">
    <location>
        <begin position="118"/>
        <end position="132"/>
    </location>
</feature>
<evidence type="ECO:0000313" key="2">
    <source>
        <dbReference type="EMBL" id="OJD28536.1"/>
    </source>
</evidence>
<protein>
    <submittedName>
        <fullName evidence="2">Uncharacterized protein</fullName>
    </submittedName>
</protein>
<dbReference type="AlphaFoldDB" id="A0A1J9QJ85"/>
<feature type="compositionally biased region" description="Low complexity" evidence="1">
    <location>
        <begin position="93"/>
        <end position="104"/>
    </location>
</feature>
<comment type="caution">
    <text evidence="2">The sequence shown here is derived from an EMBL/GenBank/DDBJ whole genome shotgun (WGS) entry which is preliminary data.</text>
</comment>
<feature type="compositionally biased region" description="Polar residues" evidence="1">
    <location>
        <begin position="167"/>
        <end position="177"/>
    </location>
</feature>
<dbReference type="EMBL" id="LGTZ01000003">
    <property type="protein sequence ID" value="OJD28536.1"/>
    <property type="molecule type" value="Genomic_DNA"/>
</dbReference>
<name>A0A1J9QJ85_9EURO</name>
<sequence length="189" mass="20525">MSTNFNDVHTRNIRRLQKEEKERRAVAAAAAEEGQVFKKPRSIAPSSDEEEPMSGNVNDFVVPKPSDTSSARDPINRIGFENLNIEDRRSPPAGGAATAAAQGQSRKRPAAVAEHSLSDTLQSQPAVTQQKGVLTPKHPLSPLSDNTFDTGNIRGGSEQALFDPNKETPTFFSSINHPQRRDSGEKPAL</sequence>
<evidence type="ECO:0000313" key="3">
    <source>
        <dbReference type="Proteomes" id="UP000242791"/>
    </source>
</evidence>
<evidence type="ECO:0000256" key="1">
    <source>
        <dbReference type="SAM" id="MobiDB-lite"/>
    </source>
</evidence>
<proteinExistence type="predicted"/>
<organism evidence="2 3">
    <name type="scientific">Blastomyces percursus</name>
    <dbReference type="NCBI Taxonomy" id="1658174"/>
    <lineage>
        <taxon>Eukaryota</taxon>
        <taxon>Fungi</taxon>
        <taxon>Dikarya</taxon>
        <taxon>Ascomycota</taxon>
        <taxon>Pezizomycotina</taxon>
        <taxon>Eurotiomycetes</taxon>
        <taxon>Eurotiomycetidae</taxon>
        <taxon>Onygenales</taxon>
        <taxon>Ajellomycetaceae</taxon>
        <taxon>Blastomyces</taxon>
    </lineage>
</organism>
<reference evidence="2 3" key="1">
    <citation type="submission" date="2015-08" db="EMBL/GenBank/DDBJ databases">
        <title>Emmonsia species relationships and genome sequence.</title>
        <authorList>
            <person name="Cuomo C.A."/>
            <person name="Schwartz I.S."/>
            <person name="Kenyon C."/>
            <person name="De Hoog G.S."/>
            <person name="Govender N.P."/>
            <person name="Botha A."/>
            <person name="Moreno L."/>
            <person name="De Vries M."/>
            <person name="Munoz J.F."/>
            <person name="Stielow J.B."/>
        </authorList>
    </citation>
    <scope>NUCLEOTIDE SEQUENCE [LARGE SCALE GENOMIC DNA]</scope>
    <source>
        <strain evidence="2 3">EI222</strain>
    </source>
</reference>
<keyword evidence="3" id="KW-1185">Reference proteome</keyword>
<feature type="region of interest" description="Disordered" evidence="1">
    <location>
        <begin position="1"/>
        <end position="189"/>
    </location>
</feature>
<feature type="compositionally biased region" description="Basic and acidic residues" evidence="1">
    <location>
        <begin position="16"/>
        <end position="25"/>
    </location>
</feature>
<gene>
    <name evidence="2" type="ORF">ACJ73_00063</name>
</gene>
<accession>A0A1J9QJ85</accession>
<dbReference type="Proteomes" id="UP000242791">
    <property type="component" value="Unassembled WGS sequence"/>
</dbReference>